<reference evidence="1" key="1">
    <citation type="journal article" date="2015" name="Nature">
        <title>Complex archaea that bridge the gap between prokaryotes and eukaryotes.</title>
        <authorList>
            <person name="Spang A."/>
            <person name="Saw J.H."/>
            <person name="Jorgensen S.L."/>
            <person name="Zaremba-Niedzwiedzka K."/>
            <person name="Martijn J."/>
            <person name="Lind A.E."/>
            <person name="van Eijk R."/>
            <person name="Schleper C."/>
            <person name="Guy L."/>
            <person name="Ettema T.J."/>
        </authorList>
    </citation>
    <scope>NUCLEOTIDE SEQUENCE</scope>
</reference>
<accession>A0A0F9E0I6</accession>
<protein>
    <submittedName>
        <fullName evidence="1">Uncharacterized protein</fullName>
    </submittedName>
</protein>
<feature type="non-terminal residue" evidence="1">
    <location>
        <position position="1"/>
    </location>
</feature>
<dbReference type="AlphaFoldDB" id="A0A0F9E0I6"/>
<gene>
    <name evidence="1" type="ORF">LCGC14_2134300</name>
</gene>
<sequence>EYIYETIIEAKFANQIERLEATFPRLFNAHSQINISIKSESGNDDTTVWLAIITI</sequence>
<evidence type="ECO:0000313" key="1">
    <source>
        <dbReference type="EMBL" id="KKL67504.1"/>
    </source>
</evidence>
<proteinExistence type="predicted"/>
<dbReference type="EMBL" id="LAZR01026837">
    <property type="protein sequence ID" value="KKL67504.1"/>
    <property type="molecule type" value="Genomic_DNA"/>
</dbReference>
<organism evidence="1">
    <name type="scientific">marine sediment metagenome</name>
    <dbReference type="NCBI Taxonomy" id="412755"/>
    <lineage>
        <taxon>unclassified sequences</taxon>
        <taxon>metagenomes</taxon>
        <taxon>ecological metagenomes</taxon>
    </lineage>
</organism>
<name>A0A0F9E0I6_9ZZZZ</name>
<comment type="caution">
    <text evidence="1">The sequence shown here is derived from an EMBL/GenBank/DDBJ whole genome shotgun (WGS) entry which is preliminary data.</text>
</comment>